<dbReference type="RefSeq" id="WP_094021662.1">
    <property type="nucleotide sequence ID" value="NZ_FXYF01000007.1"/>
</dbReference>
<protein>
    <recommendedName>
        <fullName evidence="3">Sulfotransferase domain protein</fullName>
    </recommendedName>
</protein>
<accession>A0A238KL42</accession>
<dbReference type="Gene3D" id="3.40.50.300">
    <property type="entry name" value="P-loop containing nucleotide triphosphate hydrolases"/>
    <property type="match status" value="1"/>
</dbReference>
<proteinExistence type="predicted"/>
<keyword evidence="2" id="KW-1185">Reference proteome</keyword>
<dbReference type="Pfam" id="PF13469">
    <property type="entry name" value="Sulfotransfer_3"/>
    <property type="match status" value="1"/>
</dbReference>
<dbReference type="Proteomes" id="UP000207598">
    <property type="component" value="Unassembled WGS sequence"/>
</dbReference>
<evidence type="ECO:0000313" key="2">
    <source>
        <dbReference type="Proteomes" id="UP000207598"/>
    </source>
</evidence>
<reference evidence="1 2" key="1">
    <citation type="submission" date="2017-05" db="EMBL/GenBank/DDBJ databases">
        <authorList>
            <person name="Song R."/>
            <person name="Chenine A.L."/>
            <person name="Ruprecht R.M."/>
        </authorList>
    </citation>
    <scope>NUCLEOTIDE SEQUENCE [LARGE SCALE GENOMIC DNA]</scope>
    <source>
        <strain evidence="1 2">CECT 8898</strain>
    </source>
</reference>
<gene>
    <name evidence="1" type="ORF">MAA8898_02844</name>
</gene>
<organism evidence="1 2">
    <name type="scientific">Maliponia aquimaris</name>
    <dbReference type="NCBI Taxonomy" id="1673631"/>
    <lineage>
        <taxon>Bacteria</taxon>
        <taxon>Pseudomonadati</taxon>
        <taxon>Pseudomonadota</taxon>
        <taxon>Alphaproteobacteria</taxon>
        <taxon>Rhodobacterales</taxon>
        <taxon>Paracoccaceae</taxon>
        <taxon>Maliponia</taxon>
    </lineage>
</organism>
<name>A0A238KL42_9RHOB</name>
<evidence type="ECO:0008006" key="3">
    <source>
        <dbReference type="Google" id="ProtNLM"/>
    </source>
</evidence>
<dbReference type="EMBL" id="FXYF01000007">
    <property type="protein sequence ID" value="SMX43511.1"/>
    <property type="molecule type" value="Genomic_DNA"/>
</dbReference>
<evidence type="ECO:0000313" key="1">
    <source>
        <dbReference type="EMBL" id="SMX43511.1"/>
    </source>
</evidence>
<sequence length="271" mass="29934">MPRNPILLVVGVQHSGTTILDAALGVSPQIVGVGEALRLTSGVKVGKLQGAKGRQRLCTCGAAAEACPLWSQLLDHLPEDGDVRRHFPRVDAAARALSPEARYVLDSSPDGWRHLDALRDYDVRLIQITRDVRSWVASRRKSEGDNLVSAHLTWLRGVRTLDAAVSRSGLPRFRLGYEELAMRPRETLGKLCDWIGVPFDPAMLTPFGKTRSHIVTGNSAIRRPHLAASIRYDGSWMADMDWPIASGLLYGACARTNRRLVYGNDVLKRRV</sequence>
<dbReference type="OrthoDB" id="7062607at2"/>
<dbReference type="InterPro" id="IPR027417">
    <property type="entry name" value="P-loop_NTPase"/>
</dbReference>
<dbReference type="AlphaFoldDB" id="A0A238KL42"/>
<dbReference type="SUPFAM" id="SSF52540">
    <property type="entry name" value="P-loop containing nucleoside triphosphate hydrolases"/>
    <property type="match status" value="1"/>
</dbReference>